<dbReference type="Proteomes" id="UP000829398">
    <property type="component" value="Chromosome 3"/>
</dbReference>
<sequence>MVWCSSCARHVTGHRPYDSQLCCDRCGKVLEDHNFSTEATFVKNAAGQSQLSGNFVRTIQSEYGASRERLMEKAFDDMRQMKNALNIGESDEIVHVAKRFYGIAVARNFTKGRRTEQVQASCLYLACRYDILSSIIFALWFLDMGMVVSTVDTDIIVGSQNTRMQQKGHQFAHTRWELLRLEGDDREFLEKTGRKPSGLCGAALYISALTHGLKFSKSDIVKIVHICEATLMKRLIEFENTDSGSLTIEDFMARKKELHEGVAANLPNNGPKVSGMNEVLCKHKDTGKPFACGLCRSCYEEFMTISEGLEGGADPPAFQVAERERMVKASAEENSSTASNEGEGDHTKTPGVDATTEASDGSDNFSDIDDFEVDGYLHNEEEKHYKKIIWEEMNREYLEEQAAKEAAAAAAKAALEASYKNCPEGLQAAQELAAAAAAAVAKSRKEKQQKRAAEAKNSGPAQTALEATRRMLTKKVTSENPKKKRTDSHSDYDDKFPNNGKKEHESEDLGPEGDFDANGDVGEAYENELDYGNVDEAYDFDDGYDYDGF</sequence>
<protein>
    <submittedName>
        <fullName evidence="1">Cyclin/Brf1-like TBP-binding protein</fullName>
    </submittedName>
</protein>
<comment type="caution">
    <text evidence="1">The sequence shown here is derived from an EMBL/GenBank/DDBJ whole genome shotgun (WGS) entry which is preliminary data.</text>
</comment>
<evidence type="ECO:0000313" key="1">
    <source>
        <dbReference type="EMBL" id="KAH9784711.1"/>
    </source>
</evidence>
<keyword evidence="2" id="KW-1185">Reference proteome</keyword>
<dbReference type="EMBL" id="CM039172">
    <property type="protein sequence ID" value="KAH9784711.1"/>
    <property type="molecule type" value="Genomic_DNA"/>
</dbReference>
<reference evidence="2" key="1">
    <citation type="journal article" date="2023" name="Hortic. Res.">
        <title>A chromosome-level phased genome enabling allele-level studies in sweet orange: a case study on citrus Huanglongbing tolerance.</title>
        <authorList>
            <person name="Wu B."/>
            <person name="Yu Q."/>
            <person name="Deng Z."/>
            <person name="Duan Y."/>
            <person name="Luo F."/>
            <person name="Gmitter F. Jr."/>
        </authorList>
    </citation>
    <scope>NUCLEOTIDE SEQUENCE [LARGE SCALE GENOMIC DNA]</scope>
    <source>
        <strain evidence="2">cv. Valencia</strain>
    </source>
</reference>
<evidence type="ECO:0000313" key="2">
    <source>
        <dbReference type="Proteomes" id="UP000829398"/>
    </source>
</evidence>
<organism evidence="1 2">
    <name type="scientific">Citrus sinensis</name>
    <name type="common">Sweet orange</name>
    <name type="synonym">Citrus aurantium var. sinensis</name>
    <dbReference type="NCBI Taxonomy" id="2711"/>
    <lineage>
        <taxon>Eukaryota</taxon>
        <taxon>Viridiplantae</taxon>
        <taxon>Streptophyta</taxon>
        <taxon>Embryophyta</taxon>
        <taxon>Tracheophyta</taxon>
        <taxon>Spermatophyta</taxon>
        <taxon>Magnoliopsida</taxon>
        <taxon>eudicotyledons</taxon>
        <taxon>Gunneridae</taxon>
        <taxon>Pentapetalae</taxon>
        <taxon>rosids</taxon>
        <taxon>malvids</taxon>
        <taxon>Sapindales</taxon>
        <taxon>Rutaceae</taxon>
        <taxon>Aurantioideae</taxon>
        <taxon>Citrus</taxon>
    </lineage>
</organism>
<gene>
    <name evidence="1" type="ORF">KPL71_009733</name>
</gene>
<accession>A0ACB8MG18</accession>
<proteinExistence type="predicted"/>
<name>A0ACB8MG18_CITSI</name>